<dbReference type="InterPro" id="IPR032675">
    <property type="entry name" value="LRR_dom_sf"/>
</dbReference>
<dbReference type="PANTHER" id="PTHR48003">
    <property type="entry name" value="OS07G0626500 PROTEIN"/>
    <property type="match status" value="1"/>
</dbReference>
<evidence type="ECO:0000256" key="13">
    <source>
        <dbReference type="SAM" id="Phobius"/>
    </source>
</evidence>
<dbReference type="Gene3D" id="3.80.10.10">
    <property type="entry name" value="Ribonuclease Inhibitor"/>
    <property type="match status" value="2"/>
</dbReference>
<dbReference type="Pfam" id="PF08263">
    <property type="entry name" value="LRRNT_2"/>
    <property type="match status" value="1"/>
</dbReference>
<keyword evidence="8" id="KW-0067">ATP-binding</keyword>
<dbReference type="SUPFAM" id="SSF56112">
    <property type="entry name" value="Protein kinase-like (PK-like)"/>
    <property type="match status" value="1"/>
</dbReference>
<comment type="caution">
    <text evidence="16">The sequence shown here is derived from an EMBL/GenBank/DDBJ whole genome shotgun (WGS) entry which is preliminary data.</text>
</comment>
<dbReference type="GO" id="GO:0005524">
    <property type="term" value="F:ATP binding"/>
    <property type="evidence" value="ECO:0007669"/>
    <property type="project" value="UniProtKB-KW"/>
</dbReference>
<dbReference type="InterPro" id="IPR013210">
    <property type="entry name" value="LRR_N_plant-typ"/>
</dbReference>
<evidence type="ECO:0000256" key="14">
    <source>
        <dbReference type="SAM" id="SignalP"/>
    </source>
</evidence>
<dbReference type="Gene3D" id="3.30.200.20">
    <property type="entry name" value="Phosphorylase Kinase, domain 1"/>
    <property type="match status" value="1"/>
</dbReference>
<keyword evidence="11" id="KW-0675">Receptor</keyword>
<evidence type="ECO:0000256" key="2">
    <source>
        <dbReference type="ARBA" id="ARBA00022553"/>
    </source>
</evidence>
<dbReference type="Proteomes" id="UP000652761">
    <property type="component" value="Unassembled WGS sequence"/>
</dbReference>
<feature type="signal peptide" evidence="14">
    <location>
        <begin position="1"/>
        <end position="19"/>
    </location>
</feature>
<dbReference type="PANTHER" id="PTHR48003:SF5">
    <property type="entry name" value="OS07G0626500 PROTEIN"/>
    <property type="match status" value="1"/>
</dbReference>
<feature type="compositionally biased region" description="Acidic residues" evidence="12">
    <location>
        <begin position="935"/>
        <end position="951"/>
    </location>
</feature>
<dbReference type="OrthoDB" id="5789657at2759"/>
<dbReference type="FunFam" id="3.30.200.20:FF:000486">
    <property type="entry name" value="Leucine-rich repeat receptor-like protein kinase"/>
    <property type="match status" value="1"/>
</dbReference>
<feature type="compositionally biased region" description="Polar residues" evidence="12">
    <location>
        <begin position="919"/>
        <end position="934"/>
    </location>
</feature>
<dbReference type="InterPro" id="IPR053059">
    <property type="entry name" value="Inactive_SerThr-Kinase_ABA"/>
</dbReference>
<feature type="region of interest" description="Disordered" evidence="12">
    <location>
        <begin position="918"/>
        <end position="954"/>
    </location>
</feature>
<evidence type="ECO:0000313" key="17">
    <source>
        <dbReference type="Proteomes" id="UP000652761"/>
    </source>
</evidence>
<keyword evidence="2" id="KW-0597">Phosphoprotein</keyword>
<proteinExistence type="predicted"/>
<dbReference type="GO" id="GO:0099402">
    <property type="term" value="P:plant organ development"/>
    <property type="evidence" value="ECO:0007669"/>
    <property type="project" value="UniProtKB-ARBA"/>
</dbReference>
<name>A0A843XIM8_COLES</name>
<evidence type="ECO:0000256" key="12">
    <source>
        <dbReference type="SAM" id="MobiDB-lite"/>
    </source>
</evidence>
<evidence type="ECO:0000256" key="9">
    <source>
        <dbReference type="ARBA" id="ARBA00022989"/>
    </source>
</evidence>
<evidence type="ECO:0000256" key="7">
    <source>
        <dbReference type="ARBA" id="ARBA00022741"/>
    </source>
</evidence>
<protein>
    <recommendedName>
        <fullName evidence="15">Leucine-rich repeat-containing N-terminal plant-type domain-containing protein</fullName>
    </recommendedName>
</protein>
<evidence type="ECO:0000256" key="10">
    <source>
        <dbReference type="ARBA" id="ARBA00023136"/>
    </source>
</evidence>
<dbReference type="EMBL" id="NMUH01008736">
    <property type="protein sequence ID" value="MQM19196.1"/>
    <property type="molecule type" value="Genomic_DNA"/>
</dbReference>
<accession>A0A843XIM8</accession>
<dbReference type="InterPro" id="IPR011009">
    <property type="entry name" value="Kinase-like_dom_sf"/>
</dbReference>
<dbReference type="InterPro" id="IPR001611">
    <property type="entry name" value="Leu-rich_rpt"/>
</dbReference>
<evidence type="ECO:0000256" key="5">
    <source>
        <dbReference type="ARBA" id="ARBA00022729"/>
    </source>
</evidence>
<keyword evidence="10 13" id="KW-0472">Membrane</keyword>
<dbReference type="AlphaFoldDB" id="A0A843XIM8"/>
<gene>
    <name evidence="16" type="ORF">Taro_052195</name>
</gene>
<keyword evidence="4 13" id="KW-0812">Transmembrane</keyword>
<dbReference type="GO" id="GO:0016020">
    <property type="term" value="C:membrane"/>
    <property type="evidence" value="ECO:0007669"/>
    <property type="project" value="UniProtKB-SubCell"/>
</dbReference>
<reference evidence="16" key="1">
    <citation type="submission" date="2017-07" db="EMBL/GenBank/DDBJ databases">
        <title>Taro Niue Genome Assembly and Annotation.</title>
        <authorList>
            <person name="Atibalentja N."/>
            <person name="Keating K."/>
            <person name="Fields C.J."/>
        </authorList>
    </citation>
    <scope>NUCLEOTIDE SEQUENCE</scope>
    <source>
        <strain evidence="16">Niue_2</strain>
        <tissue evidence="16">Leaf</tissue>
    </source>
</reference>
<evidence type="ECO:0000256" key="8">
    <source>
        <dbReference type="ARBA" id="ARBA00022840"/>
    </source>
</evidence>
<evidence type="ECO:0000259" key="15">
    <source>
        <dbReference type="Pfam" id="PF08263"/>
    </source>
</evidence>
<evidence type="ECO:0000256" key="11">
    <source>
        <dbReference type="ARBA" id="ARBA00023170"/>
    </source>
</evidence>
<feature type="domain" description="Leucine-rich repeat-containing N-terminal plant-type" evidence="15">
    <location>
        <begin position="29"/>
        <end position="77"/>
    </location>
</feature>
<dbReference type="Pfam" id="PF00560">
    <property type="entry name" value="LRR_1"/>
    <property type="match status" value="7"/>
</dbReference>
<feature type="region of interest" description="Disordered" evidence="12">
    <location>
        <begin position="691"/>
        <end position="711"/>
    </location>
</feature>
<keyword evidence="5 14" id="KW-0732">Signal</keyword>
<dbReference type="SUPFAM" id="SSF52058">
    <property type="entry name" value="L domain-like"/>
    <property type="match status" value="2"/>
</dbReference>
<keyword evidence="3" id="KW-0433">Leucine-rich repeat</keyword>
<comment type="subcellular location">
    <subcellularLocation>
        <location evidence="1">Membrane</location>
        <topology evidence="1">Single-pass membrane protein</topology>
    </subcellularLocation>
</comment>
<dbReference type="FunFam" id="3.80.10.10:FF:000400">
    <property type="entry name" value="Nuclear pore complex protein NUP107"/>
    <property type="match status" value="1"/>
</dbReference>
<organism evidence="16 17">
    <name type="scientific">Colocasia esculenta</name>
    <name type="common">Wild taro</name>
    <name type="synonym">Arum esculentum</name>
    <dbReference type="NCBI Taxonomy" id="4460"/>
    <lineage>
        <taxon>Eukaryota</taxon>
        <taxon>Viridiplantae</taxon>
        <taxon>Streptophyta</taxon>
        <taxon>Embryophyta</taxon>
        <taxon>Tracheophyta</taxon>
        <taxon>Spermatophyta</taxon>
        <taxon>Magnoliopsida</taxon>
        <taxon>Liliopsida</taxon>
        <taxon>Araceae</taxon>
        <taxon>Aroideae</taxon>
        <taxon>Colocasieae</taxon>
        <taxon>Colocasia</taxon>
    </lineage>
</organism>
<sequence length="972" mass="105422">MALLLHFLLFSVLLFPSRAQPSLPSAGIADDLRSLLEFKKGIRHDPSGLVLASWNWDQTSALGSSGCPGDWHGVACDANGGVVALALNGLGLSGNLKFSTLSGMRTLRNLTLSSNNFTGRITPALGSMASLQHLDLSGNQFYGPVPGRIADLWGLVHLNLSFNGFTGGFPSGVRNLQQLRVLDLRSNGLWGDVGALLSELRNVEHLDLSDNAFYGGLRMDSTNLSSFANTAKLVNLSRNKLNGGFFASESLGLFQNLEILDVGENQLSGELPSFQSLSNLRFLRARKNQLYGSLPQELFGSSMALVVLDLSGNGLTGPVFNINSTSLKILNLSSNALSGSLPSDIGSCHTVDLSGNIISGDLSSLQSWGATLEVVDLSSNVLSGNLPNLTSHFETLTSFKMRNNSLLGLLPSMLGSHPRLATLDLSMNKLTGPLLPSFFTSLTLKYLNLSGNHFGGTIPLQSPRSPESLVLPSISHMEFLDLSDNSLSGTLPSEIVEMQKLKVLNLGKNSFYGELPSEIGKLDSLEVFDLSMNNFKGKIPDMPQLNLMAFNISYNDLSGLVPENLRKFHDDSFHPGNILLVLPDGMSASNGGSGFINNGAQHHYSKSRIRVAIVVGSIGAVVLIFFIFMAVYRIKTQAFCGGNGFRVYASGKDITFRRFVLPSIFRSHNNNGIPSSVSFHNNHLFRSAVPAQKDSESETFESGVSDSRELGSESLNHGVQEHCVPTSEFTSSPGSSLASSLHFIDSHQIDQPAVLDVYSPDRLAGELFFLDNLLVFTAEDLSRAPAEVLGRSSHGTSYKATLNTGHILTVKWLRVGLVRRKKEFAKELKRIGHIIHPNIISIRGYYWGPREQERLILSDYIYGDSLALHLHGWLPNEQLQQPALRFQQQPGQHPTHLADCVAATISGDEVVSKFGRTETFGTSGRSKESNPASESESDCSWDASTEAEDIDASGSSLENTAVELLIRWLGPF</sequence>
<evidence type="ECO:0000256" key="1">
    <source>
        <dbReference type="ARBA" id="ARBA00004167"/>
    </source>
</evidence>
<keyword evidence="17" id="KW-1185">Reference proteome</keyword>
<keyword evidence="7" id="KW-0547">Nucleotide-binding</keyword>
<feature type="transmembrane region" description="Helical" evidence="13">
    <location>
        <begin position="611"/>
        <end position="632"/>
    </location>
</feature>
<feature type="chain" id="PRO_5032528278" description="Leucine-rich repeat-containing N-terminal plant-type domain-containing protein" evidence="14">
    <location>
        <begin position="20"/>
        <end position="972"/>
    </location>
</feature>
<dbReference type="FunFam" id="3.80.10.10:FF:000383">
    <property type="entry name" value="Leucine-rich repeat receptor protein kinase EMS1"/>
    <property type="match status" value="1"/>
</dbReference>
<evidence type="ECO:0000313" key="16">
    <source>
        <dbReference type="EMBL" id="MQM19196.1"/>
    </source>
</evidence>
<keyword evidence="9 13" id="KW-1133">Transmembrane helix</keyword>
<dbReference type="GO" id="GO:0009653">
    <property type="term" value="P:anatomical structure morphogenesis"/>
    <property type="evidence" value="ECO:0007669"/>
    <property type="project" value="UniProtKB-ARBA"/>
</dbReference>
<evidence type="ECO:0000256" key="6">
    <source>
        <dbReference type="ARBA" id="ARBA00022737"/>
    </source>
</evidence>
<evidence type="ECO:0000256" key="3">
    <source>
        <dbReference type="ARBA" id="ARBA00022614"/>
    </source>
</evidence>
<evidence type="ECO:0000256" key="4">
    <source>
        <dbReference type="ARBA" id="ARBA00022692"/>
    </source>
</evidence>
<keyword evidence="6" id="KW-0677">Repeat</keyword>
<dbReference type="FunFam" id="3.80.10.10:FF:000095">
    <property type="entry name" value="LRR receptor-like serine/threonine-protein kinase GSO1"/>
    <property type="match status" value="1"/>
</dbReference>